<dbReference type="InterPro" id="IPR005644">
    <property type="entry name" value="NolW-like"/>
</dbReference>
<evidence type="ECO:0000256" key="3">
    <source>
        <dbReference type="ARBA" id="ARBA00022448"/>
    </source>
</evidence>
<dbReference type="InterPro" id="IPR001775">
    <property type="entry name" value="GspD/PilQ"/>
</dbReference>
<dbReference type="Pfam" id="PF11741">
    <property type="entry name" value="AMIN"/>
    <property type="match status" value="1"/>
</dbReference>
<evidence type="ECO:0000313" key="12">
    <source>
        <dbReference type="Proteomes" id="UP000253083"/>
    </source>
</evidence>
<sequence length="754" mass="81534">MNASHLPESMCKRITQILACVALVTFANFSLAQQSAVLTDVLYSELSGDTIQINFVTDAKLEEPGSFSTETPPRIALDFFGLKNGLEKSQIDVSSGKVDSIVAVETVDRTRIIINLFSSARYTLLPTDDGYSVTVHNTDFDDSQVRAPKPFASRPDVQSDVAITNVDFRRSEAGGGTLIVDFSDDNISVDTRERDGEIVVDLLGVNLPQEMEQRLDVTDFATPVQTIDSFQNADNVRMVVVPQGRYQHLSLQAGSRYTLVVDPIIETVEDERDRADSELGFEGERLSINFQNIEVRAALAIIADFTGINFVTSDSVSGKITINLKDVPWDQALDVILRTKGLAKRQTGNVIWVAPSGEIQKVEEEELKQNAVVAEFAPLVTEVIRINYAKAEEVADVIKSVKVIRQGNTASGTDFDGPRSSAVNITETDKNSLLSARGSVTVDKRTNSLLVQDVASQIKSLRNVIAKLDKPVRQVLIETRIVEANDTFSRELGARLGFQRITENARFPGANGSNIGDFVGSGTTEGLTTISDSLNDDEDGVIFDNSRGTPGGLAVDLGAESIEGTNPASYAFDIFRAGTGFAHLITLELSALEADGRGRIVASPRLLTANQKEARISQGQEVYIAIPGNGAGVGGGGQGGLEKIEAELTLIVTPQITPDDRVILDVKISQDNLITPTIVGTKQIETQVLADNGETVVIGGIYQEDTANSETKVPLLGDIPILGNLFKKKTKRSNRTELLIFLTPKIISPKLNLG</sequence>
<dbReference type="Gene3D" id="2.60.40.3470">
    <property type="match status" value="1"/>
</dbReference>
<feature type="signal peptide" evidence="9">
    <location>
        <begin position="1"/>
        <end position="32"/>
    </location>
</feature>
<keyword evidence="6" id="KW-0472">Membrane</keyword>
<dbReference type="SMART" id="SM00965">
    <property type="entry name" value="STN"/>
    <property type="match status" value="1"/>
</dbReference>
<evidence type="ECO:0000256" key="2">
    <source>
        <dbReference type="ARBA" id="ARBA00006304"/>
    </source>
</evidence>
<organism evidence="11 12">
    <name type="scientific">Arenicella xantha</name>
    <dbReference type="NCBI Taxonomy" id="644221"/>
    <lineage>
        <taxon>Bacteria</taxon>
        <taxon>Pseudomonadati</taxon>
        <taxon>Pseudomonadota</taxon>
        <taxon>Gammaproteobacteria</taxon>
        <taxon>Arenicellales</taxon>
        <taxon>Arenicellaceae</taxon>
        <taxon>Arenicella</taxon>
    </lineage>
</organism>
<dbReference type="AlphaFoldDB" id="A0A395JG98"/>
<dbReference type="PANTHER" id="PTHR30604">
    <property type="entry name" value="PROTEIN TRANSPORT PROTEIN HOFQ"/>
    <property type="match status" value="1"/>
</dbReference>
<comment type="subcellular location">
    <subcellularLocation>
        <location evidence="1 8">Cell outer membrane</location>
    </subcellularLocation>
</comment>
<evidence type="ECO:0000256" key="1">
    <source>
        <dbReference type="ARBA" id="ARBA00004442"/>
    </source>
</evidence>
<dbReference type="EMBL" id="QNRT01000005">
    <property type="protein sequence ID" value="RBP48843.1"/>
    <property type="molecule type" value="Genomic_DNA"/>
</dbReference>
<dbReference type="InterPro" id="IPR051808">
    <property type="entry name" value="Type_IV_pilus_biogenesis"/>
</dbReference>
<evidence type="ECO:0000256" key="8">
    <source>
        <dbReference type="RuleBase" id="RU004004"/>
    </source>
</evidence>
<dbReference type="Pfam" id="PF03958">
    <property type="entry name" value="Secretin_N"/>
    <property type="match status" value="1"/>
</dbReference>
<dbReference type="GO" id="GO:0009279">
    <property type="term" value="C:cell outer membrane"/>
    <property type="evidence" value="ECO:0007669"/>
    <property type="project" value="UniProtKB-SubCell"/>
</dbReference>
<evidence type="ECO:0000256" key="6">
    <source>
        <dbReference type="ARBA" id="ARBA00023136"/>
    </source>
</evidence>
<dbReference type="NCBIfam" id="TIGR02515">
    <property type="entry name" value="IV_pilus_PilQ"/>
    <property type="match status" value="1"/>
</dbReference>
<evidence type="ECO:0000256" key="4">
    <source>
        <dbReference type="ARBA" id="ARBA00022729"/>
    </source>
</evidence>
<dbReference type="InterPro" id="IPR004845">
    <property type="entry name" value="T2SS_GspD_CS"/>
</dbReference>
<evidence type="ECO:0000256" key="7">
    <source>
        <dbReference type="ARBA" id="ARBA00023237"/>
    </source>
</evidence>
<evidence type="ECO:0000256" key="5">
    <source>
        <dbReference type="ARBA" id="ARBA00022927"/>
    </source>
</evidence>
<keyword evidence="4 9" id="KW-0732">Signal</keyword>
<dbReference type="GO" id="GO:0009306">
    <property type="term" value="P:protein secretion"/>
    <property type="evidence" value="ECO:0007669"/>
    <property type="project" value="InterPro"/>
</dbReference>
<comment type="caution">
    <text evidence="11">The sequence shown here is derived from an EMBL/GenBank/DDBJ whole genome shotgun (WGS) entry which is preliminary data.</text>
</comment>
<feature type="domain" description="Secretin/TonB short N-terminal" evidence="10">
    <location>
        <begin position="308"/>
        <end position="356"/>
    </location>
</feature>
<gene>
    <name evidence="11" type="ORF">DFR28_105182</name>
</gene>
<evidence type="ECO:0000256" key="9">
    <source>
        <dbReference type="SAM" id="SignalP"/>
    </source>
</evidence>
<dbReference type="InterPro" id="IPR021731">
    <property type="entry name" value="AMIN_dom"/>
</dbReference>
<dbReference type="Pfam" id="PF00263">
    <property type="entry name" value="Secretin"/>
    <property type="match status" value="1"/>
</dbReference>
<comment type="similarity">
    <text evidence="2">Belongs to the bacterial secretin family. PilQ subfamily.</text>
</comment>
<dbReference type="InterPro" id="IPR004846">
    <property type="entry name" value="T2SS/T3SS_dom"/>
</dbReference>
<dbReference type="Gene3D" id="3.30.1370.130">
    <property type="match status" value="1"/>
</dbReference>
<protein>
    <submittedName>
        <fullName evidence="11">Type IV pilus assembly protein PilQ</fullName>
    </submittedName>
</protein>
<dbReference type="RefSeq" id="WP_113955437.1">
    <property type="nucleotide sequence ID" value="NZ_QNRT01000005.1"/>
</dbReference>
<accession>A0A395JG98</accession>
<keyword evidence="7" id="KW-0998">Cell outer membrane</keyword>
<dbReference type="InterPro" id="IPR013355">
    <property type="entry name" value="Pilus_4_PilQ"/>
</dbReference>
<feature type="chain" id="PRO_5017310722" evidence="9">
    <location>
        <begin position="33"/>
        <end position="754"/>
    </location>
</feature>
<evidence type="ECO:0000313" key="11">
    <source>
        <dbReference type="EMBL" id="RBP48843.1"/>
    </source>
</evidence>
<dbReference type="PANTHER" id="PTHR30604:SF1">
    <property type="entry name" value="DNA UTILIZATION PROTEIN HOFQ"/>
    <property type="match status" value="1"/>
</dbReference>
<dbReference type="InterPro" id="IPR011662">
    <property type="entry name" value="Secretin/TonB_short_N"/>
</dbReference>
<dbReference type="PROSITE" id="PS00875">
    <property type="entry name" value="T2SP_D"/>
    <property type="match status" value="1"/>
</dbReference>
<dbReference type="Proteomes" id="UP000253083">
    <property type="component" value="Unassembled WGS sequence"/>
</dbReference>
<evidence type="ECO:0000259" key="10">
    <source>
        <dbReference type="SMART" id="SM00965"/>
    </source>
</evidence>
<keyword evidence="5" id="KW-0653">Protein transport</keyword>
<proteinExistence type="inferred from homology"/>
<dbReference type="OrthoDB" id="9775455at2"/>
<dbReference type="InterPro" id="IPR038591">
    <property type="entry name" value="NolW-like_sf"/>
</dbReference>
<keyword evidence="12" id="KW-1185">Reference proteome</keyword>
<dbReference type="InParanoid" id="A0A395JG98"/>
<dbReference type="Pfam" id="PF07660">
    <property type="entry name" value="STN"/>
    <property type="match status" value="1"/>
</dbReference>
<reference evidence="11 12" key="1">
    <citation type="submission" date="2018-06" db="EMBL/GenBank/DDBJ databases">
        <title>Genomic Encyclopedia of Type Strains, Phase IV (KMG-IV): sequencing the most valuable type-strain genomes for metagenomic binning, comparative biology and taxonomic classification.</title>
        <authorList>
            <person name="Goeker M."/>
        </authorList>
    </citation>
    <scope>NUCLEOTIDE SEQUENCE [LARGE SCALE GENOMIC DNA]</scope>
    <source>
        <strain evidence="11 12">DSM 24032</strain>
    </source>
</reference>
<dbReference type="PRINTS" id="PR00811">
    <property type="entry name" value="BCTERIALGSPD"/>
</dbReference>
<dbReference type="Gene3D" id="3.30.1370.120">
    <property type="match status" value="1"/>
</dbReference>
<dbReference type="FunCoup" id="A0A395JG98">
    <property type="interactions" value="102"/>
</dbReference>
<keyword evidence="3 8" id="KW-0813">Transport</keyword>
<name>A0A395JG98_9GAMM</name>